<name>A0A0J6V1C8_9HYPH</name>
<keyword evidence="2" id="KW-0540">Nuclease</keyword>
<dbReference type="Proteomes" id="UP000035955">
    <property type="component" value="Unassembled WGS sequence"/>
</dbReference>
<keyword evidence="1" id="KW-1277">Toxin-antitoxin system</keyword>
<dbReference type="InterPro" id="IPR037038">
    <property type="entry name" value="HepT-like_sf"/>
</dbReference>
<organism evidence="6 7">
    <name type="scientific">Methylobacterium variabile</name>
    <dbReference type="NCBI Taxonomy" id="298794"/>
    <lineage>
        <taxon>Bacteria</taxon>
        <taxon>Pseudomonadati</taxon>
        <taxon>Pseudomonadota</taxon>
        <taxon>Alphaproteobacteria</taxon>
        <taxon>Hyphomicrobiales</taxon>
        <taxon>Methylobacteriaceae</taxon>
        <taxon>Methylobacterium</taxon>
    </lineage>
</organism>
<dbReference type="Gene3D" id="1.20.120.580">
    <property type="entry name" value="bsu32300-like"/>
    <property type="match status" value="1"/>
</dbReference>
<evidence type="ECO:0000313" key="7">
    <source>
        <dbReference type="Proteomes" id="UP000035955"/>
    </source>
</evidence>
<sequence>MTFESLSEEELTLQTRRLLDNLRQDAERRGWTFYVAPPKEAIPGFADGYEPDAMVITPDGGIMIEITNRKDLALRGHLADIAKRVSEQPGWSFRMFYANTPGQIETSPPPLTFEAIASGITEVRALDETGHERAAFVMGWAALEAIARLVMDQRGIDPAKPLSPIQAVQILVQEGYIDDDDARRLRSLARLRNEIVHGGLRTVVSREDVAGLIRDLETMAGTLRHAA</sequence>
<evidence type="ECO:0000256" key="1">
    <source>
        <dbReference type="ARBA" id="ARBA00022649"/>
    </source>
</evidence>
<keyword evidence="7" id="KW-1185">Reference proteome</keyword>
<protein>
    <recommendedName>
        <fullName evidence="5">REase AHJR-like domain-containing protein</fullName>
    </recommendedName>
</protein>
<keyword evidence="3" id="KW-0378">Hydrolase</keyword>
<feature type="domain" description="REase AHJR-like" evidence="5">
    <location>
        <begin position="15"/>
        <end position="128"/>
    </location>
</feature>
<dbReference type="AlphaFoldDB" id="A0A0J6V1C8"/>
<dbReference type="Pfam" id="PF18743">
    <property type="entry name" value="AHJR-like"/>
    <property type="match status" value="1"/>
</dbReference>
<dbReference type="EMBL" id="LABY01000171">
    <property type="protein sequence ID" value="KMO32611.1"/>
    <property type="molecule type" value="Genomic_DNA"/>
</dbReference>
<dbReference type="Pfam" id="PF01934">
    <property type="entry name" value="HepT-like"/>
    <property type="match status" value="1"/>
</dbReference>
<evidence type="ECO:0000313" key="6">
    <source>
        <dbReference type="EMBL" id="KMO32611.1"/>
    </source>
</evidence>
<comment type="similarity">
    <text evidence="4">Belongs to the HepT RNase toxin family.</text>
</comment>
<dbReference type="OrthoDB" id="8220232at2"/>
<dbReference type="GO" id="GO:0110001">
    <property type="term" value="C:toxin-antitoxin complex"/>
    <property type="evidence" value="ECO:0007669"/>
    <property type="project" value="InterPro"/>
</dbReference>
<dbReference type="RefSeq" id="WP_048446570.1">
    <property type="nucleotide sequence ID" value="NZ_LABY01000171.1"/>
</dbReference>
<dbReference type="InterPro" id="IPR008201">
    <property type="entry name" value="HepT-like"/>
</dbReference>
<dbReference type="GO" id="GO:0016787">
    <property type="term" value="F:hydrolase activity"/>
    <property type="evidence" value="ECO:0007669"/>
    <property type="project" value="UniProtKB-KW"/>
</dbReference>
<comment type="caution">
    <text evidence="6">The sequence shown here is derived from an EMBL/GenBank/DDBJ whole genome shotgun (WGS) entry which is preliminary data.</text>
</comment>
<evidence type="ECO:0000256" key="3">
    <source>
        <dbReference type="ARBA" id="ARBA00022801"/>
    </source>
</evidence>
<dbReference type="GO" id="GO:0004540">
    <property type="term" value="F:RNA nuclease activity"/>
    <property type="evidence" value="ECO:0007669"/>
    <property type="project" value="InterPro"/>
</dbReference>
<proteinExistence type="inferred from homology"/>
<gene>
    <name evidence="6" type="ORF">VQ02_23115</name>
</gene>
<reference evidence="6 7" key="1">
    <citation type="submission" date="2015-03" db="EMBL/GenBank/DDBJ databases">
        <title>Genome sequencing of Methylobacterium variabile DSM 16961.</title>
        <authorList>
            <person name="Chaudhry V."/>
            <person name="Patil P.B."/>
        </authorList>
    </citation>
    <scope>NUCLEOTIDE SEQUENCE [LARGE SCALE GENOMIC DNA]</scope>
    <source>
        <strain evidence="6 7">DSM 16961</strain>
    </source>
</reference>
<dbReference type="PATRIC" id="fig|298794.3.peg.2131"/>
<evidence type="ECO:0000256" key="2">
    <source>
        <dbReference type="ARBA" id="ARBA00022722"/>
    </source>
</evidence>
<evidence type="ECO:0000256" key="4">
    <source>
        <dbReference type="ARBA" id="ARBA00024207"/>
    </source>
</evidence>
<accession>A0A0J6V1C8</accession>
<dbReference type="InterPro" id="IPR040902">
    <property type="entry name" value="AHJR-like"/>
</dbReference>
<evidence type="ECO:0000259" key="5">
    <source>
        <dbReference type="Pfam" id="PF18743"/>
    </source>
</evidence>